<dbReference type="GO" id="GO:0016787">
    <property type="term" value="F:hydrolase activity"/>
    <property type="evidence" value="ECO:0007669"/>
    <property type="project" value="UniProtKB-KW"/>
</dbReference>
<dbReference type="CDD" id="cd18793">
    <property type="entry name" value="SF2_C_SNF"/>
    <property type="match status" value="1"/>
</dbReference>
<reference evidence="3 4" key="1">
    <citation type="submission" date="2016-09" db="EMBL/GenBank/DDBJ databases">
        <title>The draft genome of Dichanthelium oligosanthes: A C3 panicoid grass species.</title>
        <authorList>
            <person name="Studer A.J."/>
            <person name="Schnable J.C."/>
            <person name="Brutnell T.P."/>
        </authorList>
    </citation>
    <scope>NUCLEOTIDE SEQUENCE [LARGE SCALE GENOMIC DNA]</scope>
    <source>
        <strain evidence="4">cv. Kellogg 1175</strain>
        <tissue evidence="3">Leaf</tissue>
    </source>
</reference>
<sequence>LQNEHFEEEKVIEEENAEKEKSLDFRKRKNVKRKKLKVLVFSQFISMLDRIEIALKIVLKEGDIIRIDGSTNFSSPAKDGLIIFFLNARVGGEGLNLTAATRVIIVDPSWNIRFVCS</sequence>
<proteinExistence type="predicted"/>
<evidence type="ECO:0000259" key="2">
    <source>
        <dbReference type="Pfam" id="PF00271"/>
    </source>
</evidence>
<dbReference type="Proteomes" id="UP000095767">
    <property type="component" value="Unassembled WGS sequence"/>
</dbReference>
<dbReference type="InterPro" id="IPR027417">
    <property type="entry name" value="P-loop_NTPase"/>
</dbReference>
<feature type="non-terminal residue" evidence="3">
    <location>
        <position position="1"/>
    </location>
</feature>
<dbReference type="PANTHER" id="PTHR45629">
    <property type="entry name" value="SNF2/RAD54 FAMILY MEMBER"/>
    <property type="match status" value="1"/>
</dbReference>
<gene>
    <name evidence="3" type="ORF">BAE44_0001201</name>
</gene>
<name>A0A1E5WKX9_9POAL</name>
<dbReference type="PANTHER" id="PTHR45629:SF7">
    <property type="entry name" value="DNA EXCISION REPAIR PROTEIN ERCC-6-RELATED"/>
    <property type="match status" value="1"/>
</dbReference>
<dbReference type="SUPFAM" id="SSF52540">
    <property type="entry name" value="P-loop containing nucleoside triphosphate hydrolases"/>
    <property type="match status" value="1"/>
</dbReference>
<organism evidence="3 4">
    <name type="scientific">Dichanthelium oligosanthes</name>
    <dbReference type="NCBI Taxonomy" id="888268"/>
    <lineage>
        <taxon>Eukaryota</taxon>
        <taxon>Viridiplantae</taxon>
        <taxon>Streptophyta</taxon>
        <taxon>Embryophyta</taxon>
        <taxon>Tracheophyta</taxon>
        <taxon>Spermatophyta</taxon>
        <taxon>Magnoliopsida</taxon>
        <taxon>Liliopsida</taxon>
        <taxon>Poales</taxon>
        <taxon>Poaceae</taxon>
        <taxon>PACMAD clade</taxon>
        <taxon>Panicoideae</taxon>
        <taxon>Panicodae</taxon>
        <taxon>Paniceae</taxon>
        <taxon>Dichantheliinae</taxon>
        <taxon>Dichanthelium</taxon>
    </lineage>
</organism>
<evidence type="ECO:0000313" key="4">
    <source>
        <dbReference type="Proteomes" id="UP000095767"/>
    </source>
</evidence>
<dbReference type="EMBL" id="LWDX02004232">
    <property type="protein sequence ID" value="OEL37780.1"/>
    <property type="molecule type" value="Genomic_DNA"/>
</dbReference>
<keyword evidence="4" id="KW-1185">Reference proteome</keyword>
<dbReference type="InterPro" id="IPR001650">
    <property type="entry name" value="Helicase_C-like"/>
</dbReference>
<dbReference type="InterPro" id="IPR050496">
    <property type="entry name" value="SNF2_RAD54_helicase_repair"/>
</dbReference>
<dbReference type="STRING" id="888268.A0A1E5WKX9"/>
<comment type="caution">
    <text evidence="3">The sequence shown here is derived from an EMBL/GenBank/DDBJ whole genome shotgun (WGS) entry which is preliminary data.</text>
</comment>
<feature type="domain" description="Helicase C-terminal" evidence="2">
    <location>
        <begin position="32"/>
        <end position="112"/>
    </location>
</feature>
<protein>
    <recommendedName>
        <fullName evidence="2">Helicase C-terminal domain-containing protein</fullName>
    </recommendedName>
</protein>
<dbReference type="OrthoDB" id="1732363at2759"/>
<evidence type="ECO:0000256" key="1">
    <source>
        <dbReference type="ARBA" id="ARBA00022801"/>
    </source>
</evidence>
<dbReference type="AlphaFoldDB" id="A0A1E5WKX9"/>
<dbReference type="Gene3D" id="3.40.50.300">
    <property type="entry name" value="P-loop containing nucleotide triphosphate hydrolases"/>
    <property type="match status" value="1"/>
</dbReference>
<accession>A0A1E5WKX9</accession>
<keyword evidence="1" id="KW-0378">Hydrolase</keyword>
<evidence type="ECO:0000313" key="3">
    <source>
        <dbReference type="EMBL" id="OEL37780.1"/>
    </source>
</evidence>
<dbReference type="GO" id="GO:0015616">
    <property type="term" value="F:DNA translocase activity"/>
    <property type="evidence" value="ECO:0007669"/>
    <property type="project" value="TreeGrafter"/>
</dbReference>
<dbReference type="InterPro" id="IPR049730">
    <property type="entry name" value="SNF2/RAD54-like_C"/>
</dbReference>
<dbReference type="Pfam" id="PF00271">
    <property type="entry name" value="Helicase_C"/>
    <property type="match status" value="1"/>
</dbReference>